<protein>
    <submittedName>
        <fullName evidence="1">Uncharacterized protein</fullName>
    </submittedName>
</protein>
<dbReference type="EMBL" id="MU393457">
    <property type="protein sequence ID" value="KAI4866543.1"/>
    <property type="molecule type" value="Genomic_DNA"/>
</dbReference>
<organism evidence="1 2">
    <name type="scientific">Hypoxylon rubiginosum</name>
    <dbReference type="NCBI Taxonomy" id="110542"/>
    <lineage>
        <taxon>Eukaryota</taxon>
        <taxon>Fungi</taxon>
        <taxon>Dikarya</taxon>
        <taxon>Ascomycota</taxon>
        <taxon>Pezizomycotina</taxon>
        <taxon>Sordariomycetes</taxon>
        <taxon>Xylariomycetidae</taxon>
        <taxon>Xylariales</taxon>
        <taxon>Hypoxylaceae</taxon>
        <taxon>Hypoxylon</taxon>
    </lineage>
</organism>
<proteinExistence type="predicted"/>
<gene>
    <name evidence="1" type="ORF">F4820DRAFT_416430</name>
</gene>
<accession>A0ACB9Z4K4</accession>
<evidence type="ECO:0000313" key="2">
    <source>
        <dbReference type="Proteomes" id="UP001497700"/>
    </source>
</evidence>
<dbReference type="Proteomes" id="UP001497700">
    <property type="component" value="Unassembled WGS sequence"/>
</dbReference>
<name>A0ACB9Z4K4_9PEZI</name>
<sequence>MAPKKRPASERIESSVFKRQHEEEDANIVLSCKFCPVLSTARYIDTLQTEDKTHLLVRALRLQDRARRAEQMDASKFCFEAHAWEDVFGLIQDDLTLRMDKVPYTAFAKARRTGRVEMVRRTPDATLGLRADNEGDSILEPSRLRRLRFDTKIQVSGDPGAKHKSTNVLFPFAVYEAKKDAVSVHEAERQVAQACDRYLGLIDSVVRDPMDSSTYQRQTSSEYQIFAFTSCGANWKVFKATRDDKFYCLDPIWEGDVTKEKDATGLLCIVDQIQKWAVNTYRPFIIQHLKWREWLSQIKRLNWNSKGFLEPEVNDPTLDNSRHKHTSETYRCMTRIRYVDREEWCRESVMRKIRRPHDDIVVRRRVCID</sequence>
<comment type="caution">
    <text evidence="1">The sequence shown here is derived from an EMBL/GenBank/DDBJ whole genome shotgun (WGS) entry which is preliminary data.</text>
</comment>
<evidence type="ECO:0000313" key="1">
    <source>
        <dbReference type="EMBL" id="KAI4866543.1"/>
    </source>
</evidence>
<keyword evidence="2" id="KW-1185">Reference proteome</keyword>
<reference evidence="1 2" key="1">
    <citation type="journal article" date="2022" name="New Phytol.">
        <title>Ecological generalism drives hyperdiversity of secondary metabolite gene clusters in xylarialean endophytes.</title>
        <authorList>
            <person name="Franco M.E.E."/>
            <person name="Wisecaver J.H."/>
            <person name="Arnold A.E."/>
            <person name="Ju Y.M."/>
            <person name="Slot J.C."/>
            <person name="Ahrendt S."/>
            <person name="Moore L.P."/>
            <person name="Eastman K.E."/>
            <person name="Scott K."/>
            <person name="Konkel Z."/>
            <person name="Mondo S.J."/>
            <person name="Kuo A."/>
            <person name="Hayes R.D."/>
            <person name="Haridas S."/>
            <person name="Andreopoulos B."/>
            <person name="Riley R."/>
            <person name="LaButti K."/>
            <person name="Pangilinan J."/>
            <person name="Lipzen A."/>
            <person name="Amirebrahimi M."/>
            <person name="Yan J."/>
            <person name="Adam C."/>
            <person name="Keymanesh K."/>
            <person name="Ng V."/>
            <person name="Louie K."/>
            <person name="Northen T."/>
            <person name="Drula E."/>
            <person name="Henrissat B."/>
            <person name="Hsieh H.M."/>
            <person name="Youens-Clark K."/>
            <person name="Lutzoni F."/>
            <person name="Miadlikowska J."/>
            <person name="Eastwood D.C."/>
            <person name="Hamelin R.C."/>
            <person name="Grigoriev I.V."/>
            <person name="U'Ren J.M."/>
        </authorList>
    </citation>
    <scope>NUCLEOTIDE SEQUENCE [LARGE SCALE GENOMIC DNA]</scope>
    <source>
        <strain evidence="1 2">CBS 119005</strain>
    </source>
</reference>